<keyword evidence="3" id="KW-1185">Reference proteome</keyword>
<evidence type="ECO:0000256" key="1">
    <source>
        <dbReference type="SAM" id="MobiDB-lite"/>
    </source>
</evidence>
<comment type="caution">
    <text evidence="2">The sequence shown here is derived from an EMBL/GenBank/DDBJ whole genome shotgun (WGS) entry which is preliminary data.</text>
</comment>
<evidence type="ECO:0000313" key="2">
    <source>
        <dbReference type="EMBL" id="TWU04642.1"/>
    </source>
</evidence>
<protein>
    <submittedName>
        <fullName evidence="2">Uncharacterized protein</fullName>
    </submittedName>
</protein>
<feature type="region of interest" description="Disordered" evidence="1">
    <location>
        <begin position="168"/>
        <end position="192"/>
    </location>
</feature>
<evidence type="ECO:0000313" key="3">
    <source>
        <dbReference type="Proteomes" id="UP000320176"/>
    </source>
</evidence>
<reference evidence="2 3" key="1">
    <citation type="submission" date="2019-02" db="EMBL/GenBank/DDBJ databases">
        <title>Deep-cultivation of Planctomycetes and their phenomic and genomic characterization uncovers novel biology.</title>
        <authorList>
            <person name="Wiegand S."/>
            <person name="Jogler M."/>
            <person name="Boedeker C."/>
            <person name="Pinto D."/>
            <person name="Vollmers J."/>
            <person name="Rivas-Marin E."/>
            <person name="Kohn T."/>
            <person name="Peeters S.H."/>
            <person name="Heuer A."/>
            <person name="Rast P."/>
            <person name="Oberbeckmann S."/>
            <person name="Bunk B."/>
            <person name="Jeske O."/>
            <person name="Meyerdierks A."/>
            <person name="Storesund J.E."/>
            <person name="Kallscheuer N."/>
            <person name="Luecker S."/>
            <person name="Lage O.M."/>
            <person name="Pohl T."/>
            <person name="Merkel B.J."/>
            <person name="Hornburger P."/>
            <person name="Mueller R.-W."/>
            <person name="Bruemmer F."/>
            <person name="Labrenz M."/>
            <person name="Spormann A.M."/>
            <person name="Op Den Camp H."/>
            <person name="Overmann J."/>
            <person name="Amann R."/>
            <person name="Jetten M.S.M."/>
            <person name="Mascher T."/>
            <person name="Medema M.H."/>
            <person name="Devos D.P."/>
            <person name="Kaster A.-K."/>
            <person name="Ovreas L."/>
            <person name="Rohde M."/>
            <person name="Galperin M.Y."/>
            <person name="Jogler C."/>
        </authorList>
    </citation>
    <scope>NUCLEOTIDE SEQUENCE [LARGE SCALE GENOMIC DNA]</scope>
    <source>
        <strain evidence="2 3">Pla52n</strain>
    </source>
</reference>
<dbReference type="Proteomes" id="UP000320176">
    <property type="component" value="Unassembled WGS sequence"/>
</dbReference>
<name>A0A5C6AZT7_9BACT</name>
<organism evidence="2 3">
    <name type="scientific">Stieleria varia</name>
    <dbReference type="NCBI Taxonomy" id="2528005"/>
    <lineage>
        <taxon>Bacteria</taxon>
        <taxon>Pseudomonadati</taxon>
        <taxon>Planctomycetota</taxon>
        <taxon>Planctomycetia</taxon>
        <taxon>Pirellulales</taxon>
        <taxon>Pirellulaceae</taxon>
        <taxon>Stieleria</taxon>
    </lineage>
</organism>
<gene>
    <name evidence="2" type="ORF">Pla52n_26840</name>
</gene>
<sequence length="408" mass="45641" precursor="true">MSELPSETGEHALILLLLTDDANQEQTLEPAWKSAWCGLAIEDTVAKLLKRRPDLKDRFVIQHARLGLTTELIGGLAPPPGRRVLLVMLDREHRLLGFTLGVPELETLHALVEDAEEVSQQISLSTRQGSENVLPMDPATALTELLMDRANSRLNRSWQTALASAKQTLKNPFGAEPEPIEDEDNAKPGEQSFKRKHLSDVVSFFRPVYQIDLTLRFGPSVTAEPVRQIQVEQHTETAQLFCDSLLPFLAGADMNALFVDFASVMWSQPVVTKESDTEDWGTWWMEQPEGEMVVITIVPDLGMQKKALLADSATATLKGRGIGWTELQKLLEQDGSFQSISISGLATLLRDQNLAPIQLTVPSFARYLVFKDKTAEPVVIREGDLPAKHFTRIKRWQRTEPPLQREIP</sequence>
<dbReference type="EMBL" id="SJPN01000003">
    <property type="protein sequence ID" value="TWU04642.1"/>
    <property type="molecule type" value="Genomic_DNA"/>
</dbReference>
<proteinExistence type="predicted"/>
<accession>A0A5C6AZT7</accession>
<dbReference type="AlphaFoldDB" id="A0A5C6AZT7"/>
<dbReference type="RefSeq" id="WP_197454574.1">
    <property type="nucleotide sequence ID" value="NZ_CP151726.1"/>
</dbReference>